<comment type="caution">
    <text evidence="1">The sequence shown here is derived from an EMBL/GenBank/DDBJ whole genome shotgun (WGS) entry which is preliminary data.</text>
</comment>
<proteinExistence type="predicted"/>
<name>C0EDE2_9FIRM</name>
<evidence type="ECO:0000313" key="1">
    <source>
        <dbReference type="EMBL" id="EEG30528.1"/>
    </source>
</evidence>
<keyword evidence="2" id="KW-1185">Reference proteome</keyword>
<organism evidence="1 2">
    <name type="scientific">[Clostridium] methylpentosum DSM 5476</name>
    <dbReference type="NCBI Taxonomy" id="537013"/>
    <lineage>
        <taxon>Bacteria</taxon>
        <taxon>Bacillati</taxon>
        <taxon>Bacillota</taxon>
        <taxon>Clostridia</taxon>
        <taxon>Eubacteriales</taxon>
        <taxon>Oscillospiraceae</taxon>
        <taxon>Oscillospiraceae incertae sedis</taxon>
    </lineage>
</organism>
<dbReference type="STRING" id="537013.CLOSTMETH_01869"/>
<gene>
    <name evidence="1" type="ORF">CLOSTMETH_01869</name>
</gene>
<reference evidence="1 2" key="1">
    <citation type="submission" date="2009-01" db="EMBL/GenBank/DDBJ databases">
        <authorList>
            <person name="Fulton L."/>
            <person name="Clifton S."/>
            <person name="Fulton B."/>
            <person name="Xu J."/>
            <person name="Minx P."/>
            <person name="Pepin K.H."/>
            <person name="Johnson M."/>
            <person name="Bhonagiri V."/>
            <person name="Nash W.E."/>
            <person name="Mardis E.R."/>
            <person name="Wilson R.K."/>
        </authorList>
    </citation>
    <scope>NUCLEOTIDE SEQUENCE [LARGE SCALE GENOMIC DNA]</scope>
    <source>
        <strain evidence="1 2">DSM 5476</strain>
    </source>
</reference>
<accession>C0EDE2</accession>
<evidence type="ECO:0000313" key="2">
    <source>
        <dbReference type="Proteomes" id="UP000003340"/>
    </source>
</evidence>
<dbReference type="Proteomes" id="UP000003340">
    <property type="component" value="Unassembled WGS sequence"/>
</dbReference>
<protein>
    <submittedName>
        <fullName evidence="1">Uncharacterized protein</fullName>
    </submittedName>
</protein>
<dbReference type="EMBL" id="ACEC01000061">
    <property type="protein sequence ID" value="EEG30528.1"/>
    <property type="molecule type" value="Genomic_DNA"/>
</dbReference>
<reference evidence="1 2" key="2">
    <citation type="submission" date="2009-02" db="EMBL/GenBank/DDBJ databases">
        <title>Draft genome sequence of Clostridium methylpentosum (DSM 5476).</title>
        <authorList>
            <person name="Sudarsanam P."/>
            <person name="Ley R."/>
            <person name="Guruge J."/>
            <person name="Turnbaugh P.J."/>
            <person name="Mahowald M."/>
            <person name="Liep D."/>
            <person name="Gordon J."/>
        </authorList>
    </citation>
    <scope>NUCLEOTIDE SEQUENCE [LARGE SCALE GENOMIC DNA]</scope>
    <source>
        <strain evidence="1 2">DSM 5476</strain>
    </source>
</reference>
<sequence>MSPPFYKTQREETLGIQLLVFRRKRRKYENICIFRTNMVV</sequence>
<dbReference type="HOGENOM" id="CLU_3287478_0_0_9"/>
<dbReference type="AlphaFoldDB" id="C0EDE2"/>